<evidence type="ECO:0000256" key="7">
    <source>
        <dbReference type="SAM" id="SignalP"/>
    </source>
</evidence>
<evidence type="ECO:0000256" key="5">
    <source>
        <dbReference type="SAM" id="MobiDB-lite"/>
    </source>
</evidence>
<feature type="chain" id="PRO_5017293963" evidence="7">
    <location>
        <begin position="23"/>
        <end position="412"/>
    </location>
</feature>
<evidence type="ECO:0000259" key="8">
    <source>
        <dbReference type="Pfam" id="PF13908"/>
    </source>
</evidence>
<feature type="region of interest" description="Disordered" evidence="5">
    <location>
        <begin position="193"/>
        <end position="213"/>
    </location>
</feature>
<reference evidence="9" key="2">
    <citation type="submission" date="2025-09" db="UniProtKB">
        <authorList>
            <consortium name="Ensembl"/>
        </authorList>
    </citation>
    <scope>IDENTIFICATION</scope>
</reference>
<reference evidence="9" key="1">
    <citation type="submission" date="2025-08" db="UniProtKB">
        <authorList>
            <consortium name="Ensembl"/>
        </authorList>
    </citation>
    <scope>IDENTIFICATION</scope>
</reference>
<dbReference type="Proteomes" id="UP000261540">
    <property type="component" value="Unplaced"/>
</dbReference>
<evidence type="ECO:0000256" key="6">
    <source>
        <dbReference type="SAM" id="Phobius"/>
    </source>
</evidence>
<dbReference type="RefSeq" id="XP_023670345.1">
    <property type="nucleotide sequence ID" value="XM_023814577.2"/>
</dbReference>
<dbReference type="CTD" id="101882404"/>
<keyword evidence="4 6" id="KW-0472">Membrane</keyword>
<dbReference type="GO" id="GO:0032591">
    <property type="term" value="C:dendritic spine membrane"/>
    <property type="evidence" value="ECO:0007669"/>
    <property type="project" value="TreeGrafter"/>
</dbReference>
<evidence type="ECO:0000256" key="1">
    <source>
        <dbReference type="ARBA" id="ARBA00004370"/>
    </source>
</evidence>
<keyword evidence="7" id="KW-0732">Signal</keyword>
<feature type="signal peptide" evidence="7">
    <location>
        <begin position="1"/>
        <end position="22"/>
    </location>
</feature>
<dbReference type="Ensembl" id="ENSPKIT00000042933.1">
    <property type="protein sequence ID" value="ENSPKIP00000018478.1"/>
    <property type="gene ID" value="ENSPKIG00000004031.1"/>
</dbReference>
<keyword evidence="10" id="KW-1185">Reference proteome</keyword>
<evidence type="ECO:0000313" key="10">
    <source>
        <dbReference type="Proteomes" id="UP000261540"/>
    </source>
</evidence>
<comment type="subcellular location">
    <subcellularLocation>
        <location evidence="1">Membrane</location>
    </subcellularLocation>
</comment>
<dbReference type="Pfam" id="PF13908">
    <property type="entry name" value="Shisa_N"/>
    <property type="match status" value="1"/>
</dbReference>
<dbReference type="GeneTree" id="ENSGT00940000163663"/>
<evidence type="ECO:0000256" key="4">
    <source>
        <dbReference type="ARBA" id="ARBA00023136"/>
    </source>
</evidence>
<dbReference type="KEGG" id="pki:111845268"/>
<dbReference type="OrthoDB" id="9996010at2759"/>
<protein>
    <submittedName>
        <fullName evidence="9">Shisa family member 8b</fullName>
    </submittedName>
</protein>
<dbReference type="GeneID" id="111845268"/>
<dbReference type="PANTHER" id="PTHR31774:SF14">
    <property type="entry name" value="PROTEIN SHISA-8"/>
    <property type="match status" value="1"/>
</dbReference>
<dbReference type="PANTHER" id="PTHR31774">
    <property type="entry name" value="PROTEIN SHISA-9-RELATED"/>
    <property type="match status" value="1"/>
</dbReference>
<feature type="compositionally biased region" description="Polar residues" evidence="5">
    <location>
        <begin position="402"/>
        <end position="412"/>
    </location>
</feature>
<keyword evidence="2 6" id="KW-0812">Transmembrane</keyword>
<dbReference type="GO" id="GO:0045211">
    <property type="term" value="C:postsynaptic membrane"/>
    <property type="evidence" value="ECO:0007669"/>
    <property type="project" value="TreeGrafter"/>
</dbReference>
<dbReference type="InterPro" id="IPR026910">
    <property type="entry name" value="Shisa"/>
</dbReference>
<feature type="region of interest" description="Disordered" evidence="5">
    <location>
        <begin position="391"/>
        <end position="412"/>
    </location>
</feature>
<sequence length="412" mass="45582">MTAQDLPSLLLLALTLGGLSLAQTDKLPDAESLAANQTAEPSMPLDITLSTPGAEPEEDTVPPSGMRCRGYYDVMGQWDPPFNCSAGIYIYCCGTCFYRFCCRFKPHRLDQTSCSNYDTPIWANTGKPAVTIPISQDGHDHDKTHMIVYIICGVVAVMVLVGIFTRLGLEKRNNRQNDITSSRTLTELLKQPSGEVSMDGTPHLGANGMPGRMRRSRSEQYHLNEIPCSPYGLATPLAHPQASLHAPGVNLARYTSLKTIDTSSRGYYKSYPLIDFSQYRAPPSPFQPLPLQPKDKSYLCVTDINSPMSFSMPRGVSTRTKLTKTTTHPLLSNLDLAAWDHGKVHIHRQYSHPPQAVGRRLAHSGGRELSVETLPEMFSRSAVYRHVPLSPQPVHHHGQRAFLSNSRTEVTV</sequence>
<keyword evidence="3 6" id="KW-1133">Transmembrane helix</keyword>
<dbReference type="GO" id="GO:0014069">
    <property type="term" value="C:postsynaptic density"/>
    <property type="evidence" value="ECO:0007669"/>
    <property type="project" value="TreeGrafter"/>
</dbReference>
<evidence type="ECO:0000256" key="2">
    <source>
        <dbReference type="ARBA" id="ARBA00022692"/>
    </source>
</evidence>
<feature type="transmembrane region" description="Helical" evidence="6">
    <location>
        <begin position="146"/>
        <end position="169"/>
    </location>
</feature>
<accession>A0A3B3RJH4</accession>
<name>A0A3B3RJH4_9TELE</name>
<dbReference type="GO" id="GO:0032281">
    <property type="term" value="C:AMPA glutamate receptor complex"/>
    <property type="evidence" value="ECO:0007669"/>
    <property type="project" value="TreeGrafter"/>
</dbReference>
<feature type="domain" description="Shisa N-terminal" evidence="8">
    <location>
        <begin position="67"/>
        <end position="116"/>
    </location>
</feature>
<dbReference type="GO" id="GO:0048172">
    <property type="term" value="P:regulation of short-term neuronal synaptic plasticity"/>
    <property type="evidence" value="ECO:0007669"/>
    <property type="project" value="TreeGrafter"/>
</dbReference>
<proteinExistence type="predicted"/>
<dbReference type="AlphaFoldDB" id="A0A3B3RJH4"/>
<evidence type="ECO:0000256" key="3">
    <source>
        <dbReference type="ARBA" id="ARBA00022989"/>
    </source>
</evidence>
<dbReference type="InterPro" id="IPR053891">
    <property type="entry name" value="Shisa_N"/>
</dbReference>
<evidence type="ECO:0000313" key="9">
    <source>
        <dbReference type="Ensembl" id="ENSPKIP00000018478.1"/>
    </source>
</evidence>
<organism evidence="9 10">
    <name type="scientific">Paramormyrops kingsleyae</name>
    <dbReference type="NCBI Taxonomy" id="1676925"/>
    <lineage>
        <taxon>Eukaryota</taxon>
        <taxon>Metazoa</taxon>
        <taxon>Chordata</taxon>
        <taxon>Craniata</taxon>
        <taxon>Vertebrata</taxon>
        <taxon>Euteleostomi</taxon>
        <taxon>Actinopterygii</taxon>
        <taxon>Neopterygii</taxon>
        <taxon>Teleostei</taxon>
        <taxon>Osteoglossocephala</taxon>
        <taxon>Osteoglossomorpha</taxon>
        <taxon>Osteoglossiformes</taxon>
        <taxon>Mormyridae</taxon>
        <taxon>Paramormyrops</taxon>
    </lineage>
</organism>